<accession>W2SD68</accession>
<name>W2SD68_CYPE1</name>
<feature type="transmembrane region" description="Helical" evidence="1">
    <location>
        <begin position="619"/>
        <end position="644"/>
    </location>
</feature>
<keyword evidence="1" id="KW-0812">Transmembrane</keyword>
<dbReference type="HOGENOM" id="CLU_012879_1_0_1"/>
<feature type="transmembrane region" description="Helical" evidence="1">
    <location>
        <begin position="96"/>
        <end position="119"/>
    </location>
</feature>
<keyword evidence="3" id="KW-1185">Reference proteome</keyword>
<evidence type="ECO:0000313" key="3">
    <source>
        <dbReference type="Proteomes" id="UP000030752"/>
    </source>
</evidence>
<feature type="transmembrane region" description="Helical" evidence="1">
    <location>
        <begin position="177"/>
        <end position="200"/>
    </location>
</feature>
<dbReference type="OrthoDB" id="5342924at2759"/>
<sequence>MRLLKPEDAFAHHGIRKSQSVEVHSVSGVSETSATTDILRSKSNTGKIVLQRHGIRIWTRYWIHFLAIAATGGVAALNLLNVYLMDSDDPNIVAKIGAFQFVAKLHEAAMLGSLTLIMIDAVRSGLMSSSGVPLGYLMSPVMYNNIDWLLSASLWTNRPTTGHLWSHTLRQRSALSFFLLLLLAIVFANIAGPMSAILIVPRLGWSSSDAAALFPTFWNVSATDFWPEEFAAASLPPKCSQGGAMGTMGCPAKGSKSARIRLSPVFGPGVGCTTEGFQSTCNVSLSETVSANAIGRVLSVDFDLDASNAYATTPTAAIFEALALRFESGVAFPLNITDTRVVEAGKAQLLDIQFDSAAGMFKPAVATACRELQYDEIVELYQDRNISTNWSTPAVTWLADAQGLDKDSFLFSYRIDSPDFDNPSKCDGEDCYAAVACAIAPRWCPSQLWYNTAQQSLLFQSLPQPRDIFKKNESITKPILLRKDWLELTTVDQDTKLAANIVDLFNEWRTPRVRAPQAVQGRIQENIGPTNHSDAIAIILASTVTEAIAAGPAAVGESIYSGDCNDTKPGFTFSPAICAQDPSFWIHSENRGDSVQTAYSMVAFTVRRSGWGWFLQDSLTIYIALGTLLFHGALTLMYLTWVLVSKKNITTRWSLASELLVLAIDSFRAPKLADSSIRVRNRKIWLEPVSIREVDGGDRLSLIVGDPTAYPERVGPPPLCGKKYL</sequence>
<dbReference type="eggNOG" id="ENOG502SPJ5">
    <property type="taxonomic scope" value="Eukaryota"/>
</dbReference>
<reference evidence="2 3" key="1">
    <citation type="submission" date="2013-03" db="EMBL/GenBank/DDBJ databases">
        <title>The Genome Sequence of Phialophora europaea CBS 101466.</title>
        <authorList>
            <consortium name="The Broad Institute Genomics Platform"/>
            <person name="Cuomo C."/>
            <person name="de Hoog S."/>
            <person name="Gorbushina A."/>
            <person name="Walker B."/>
            <person name="Young S.K."/>
            <person name="Zeng Q."/>
            <person name="Gargeya S."/>
            <person name="Fitzgerald M."/>
            <person name="Haas B."/>
            <person name="Abouelleil A."/>
            <person name="Allen A.W."/>
            <person name="Alvarado L."/>
            <person name="Arachchi H.M."/>
            <person name="Berlin A.M."/>
            <person name="Chapman S.B."/>
            <person name="Gainer-Dewar J."/>
            <person name="Goldberg J."/>
            <person name="Griggs A."/>
            <person name="Gujja S."/>
            <person name="Hansen M."/>
            <person name="Howarth C."/>
            <person name="Imamovic A."/>
            <person name="Ireland A."/>
            <person name="Larimer J."/>
            <person name="McCowan C."/>
            <person name="Murphy C."/>
            <person name="Pearson M."/>
            <person name="Poon T.W."/>
            <person name="Priest M."/>
            <person name="Roberts A."/>
            <person name="Saif S."/>
            <person name="Shea T."/>
            <person name="Sisk P."/>
            <person name="Sykes S."/>
            <person name="Wortman J."/>
            <person name="Nusbaum C."/>
            <person name="Birren B."/>
        </authorList>
    </citation>
    <scope>NUCLEOTIDE SEQUENCE [LARGE SCALE GENOMIC DNA]</scope>
    <source>
        <strain evidence="2 3">CBS 101466</strain>
    </source>
</reference>
<evidence type="ECO:0000313" key="2">
    <source>
        <dbReference type="EMBL" id="ETN46652.1"/>
    </source>
</evidence>
<feature type="transmembrane region" description="Helical" evidence="1">
    <location>
        <begin position="61"/>
        <end position="84"/>
    </location>
</feature>
<evidence type="ECO:0000256" key="1">
    <source>
        <dbReference type="SAM" id="Phobius"/>
    </source>
</evidence>
<dbReference type="Proteomes" id="UP000030752">
    <property type="component" value="Unassembled WGS sequence"/>
</dbReference>
<organism evidence="2 3">
    <name type="scientific">Cyphellophora europaea (strain CBS 101466)</name>
    <name type="common">Phialophora europaea</name>
    <dbReference type="NCBI Taxonomy" id="1220924"/>
    <lineage>
        <taxon>Eukaryota</taxon>
        <taxon>Fungi</taxon>
        <taxon>Dikarya</taxon>
        <taxon>Ascomycota</taxon>
        <taxon>Pezizomycotina</taxon>
        <taxon>Eurotiomycetes</taxon>
        <taxon>Chaetothyriomycetidae</taxon>
        <taxon>Chaetothyriales</taxon>
        <taxon>Cyphellophoraceae</taxon>
        <taxon>Cyphellophora</taxon>
    </lineage>
</organism>
<protein>
    <submittedName>
        <fullName evidence="2">Uncharacterized protein</fullName>
    </submittedName>
</protein>
<dbReference type="InParanoid" id="W2SD68"/>
<proteinExistence type="predicted"/>
<dbReference type="RefSeq" id="XP_008711364.1">
    <property type="nucleotide sequence ID" value="XM_008713142.1"/>
</dbReference>
<dbReference type="AlphaFoldDB" id="W2SD68"/>
<keyword evidence="1" id="KW-1133">Transmembrane helix</keyword>
<keyword evidence="1" id="KW-0472">Membrane</keyword>
<dbReference type="GeneID" id="19968177"/>
<dbReference type="EMBL" id="KB822711">
    <property type="protein sequence ID" value="ETN46652.1"/>
    <property type="molecule type" value="Genomic_DNA"/>
</dbReference>
<gene>
    <name evidence="2" type="ORF">HMPREF1541_00838</name>
</gene>
<dbReference type="VEuPathDB" id="FungiDB:HMPREF1541_00838"/>